<keyword evidence="3 5" id="KW-1015">Disulfide bond</keyword>
<dbReference type="PANTHER" id="PTHR24038:SF8">
    <property type="entry name" value="STABILIN-1"/>
    <property type="match status" value="1"/>
</dbReference>
<evidence type="ECO:0000256" key="5">
    <source>
        <dbReference type="PROSITE-ProRule" id="PRU00076"/>
    </source>
</evidence>
<proteinExistence type="predicted"/>
<evidence type="ECO:0000256" key="2">
    <source>
        <dbReference type="ARBA" id="ARBA00023136"/>
    </source>
</evidence>
<feature type="disulfide bond" evidence="5">
    <location>
        <begin position="139"/>
        <end position="148"/>
    </location>
</feature>
<evidence type="ECO:0000313" key="9">
    <source>
        <dbReference type="RefSeq" id="XP_023393799.1"/>
    </source>
</evidence>
<evidence type="ECO:0000256" key="1">
    <source>
        <dbReference type="ARBA" id="ARBA00004370"/>
    </source>
</evidence>
<dbReference type="InterPro" id="IPR000742">
    <property type="entry name" value="EGF"/>
</dbReference>
<sequence>MAGPQGHLLLCLLVFYLAGSSILVGQKVRSRHCDVKTKFVTHVPCTMCPAAKKQVCPSGWLQDFPKKISQDCRYEVQLGDSLLSMSGCSLECWKDVVQKACCPGYWGSQCYECPGGAETPCNGHGTCLDGIDRNGTCICQENFSGSACQECQDSNRYGPDCQS</sequence>
<accession>A0A6P6D210</accession>
<dbReference type="GO" id="GO:0016020">
    <property type="term" value="C:membrane"/>
    <property type="evidence" value="ECO:0007669"/>
    <property type="project" value="UniProtKB-SubCell"/>
</dbReference>
<dbReference type="PANTHER" id="PTHR24038">
    <property type="entry name" value="STABILIN"/>
    <property type="match status" value="1"/>
</dbReference>
<keyword evidence="4" id="KW-0325">Glycoprotein</keyword>
<dbReference type="OrthoDB" id="286301at2759"/>
<keyword evidence="8" id="KW-1185">Reference proteome</keyword>
<reference evidence="9" key="1">
    <citation type="submission" date="2025-08" db="UniProtKB">
        <authorList>
            <consortium name="RefSeq"/>
        </authorList>
    </citation>
    <scope>IDENTIFICATION</scope>
    <source>
        <tissue evidence="9">Kidney</tissue>
    </source>
</reference>
<feature type="non-terminal residue" evidence="9">
    <location>
        <position position="163"/>
    </location>
</feature>
<name>A0A6P6D210_PTEVA</name>
<dbReference type="Gene3D" id="2.10.25.10">
    <property type="entry name" value="Laminin"/>
    <property type="match status" value="1"/>
</dbReference>
<evidence type="ECO:0000256" key="3">
    <source>
        <dbReference type="ARBA" id="ARBA00023157"/>
    </source>
</evidence>
<dbReference type="RefSeq" id="XP_023393799.1">
    <property type="nucleotide sequence ID" value="XM_023538031.1"/>
</dbReference>
<dbReference type="GeneID" id="111747093"/>
<keyword evidence="6" id="KW-0732">Signal</keyword>
<feature type="chain" id="PRO_5027954045" evidence="6">
    <location>
        <begin position="22"/>
        <end position="163"/>
    </location>
</feature>
<feature type="signal peptide" evidence="6">
    <location>
        <begin position="1"/>
        <end position="21"/>
    </location>
</feature>
<evidence type="ECO:0000313" key="8">
    <source>
        <dbReference type="Proteomes" id="UP000515202"/>
    </source>
</evidence>
<keyword evidence="2" id="KW-0472">Membrane</keyword>
<protein>
    <submittedName>
        <fullName evidence="9">Stabilin-1-like</fullName>
    </submittedName>
</protein>
<evidence type="ECO:0000259" key="7">
    <source>
        <dbReference type="PROSITE" id="PS50026"/>
    </source>
</evidence>
<evidence type="ECO:0000256" key="6">
    <source>
        <dbReference type="SAM" id="SignalP"/>
    </source>
</evidence>
<comment type="subcellular location">
    <subcellularLocation>
        <location evidence="1">Membrane</location>
    </subcellularLocation>
</comment>
<dbReference type="PROSITE" id="PS00022">
    <property type="entry name" value="EGF_1"/>
    <property type="match status" value="1"/>
</dbReference>
<gene>
    <name evidence="9" type="primary">LOC111747093</name>
</gene>
<dbReference type="PROSITE" id="PS50026">
    <property type="entry name" value="EGF_3"/>
    <property type="match status" value="1"/>
</dbReference>
<dbReference type="Proteomes" id="UP000515202">
    <property type="component" value="Unplaced"/>
</dbReference>
<dbReference type="AlphaFoldDB" id="A0A6P6D210"/>
<feature type="domain" description="EGF-like" evidence="7">
    <location>
        <begin position="111"/>
        <end position="149"/>
    </location>
</feature>
<dbReference type="KEGG" id="pvp:111747093"/>
<comment type="caution">
    <text evidence="5">Lacks conserved residue(s) required for the propagation of feature annotation.</text>
</comment>
<organism evidence="8 9">
    <name type="scientific">Pteropus vampyrus</name>
    <name type="common">Large flying fox</name>
    <dbReference type="NCBI Taxonomy" id="132908"/>
    <lineage>
        <taxon>Eukaryota</taxon>
        <taxon>Metazoa</taxon>
        <taxon>Chordata</taxon>
        <taxon>Craniata</taxon>
        <taxon>Vertebrata</taxon>
        <taxon>Euteleostomi</taxon>
        <taxon>Mammalia</taxon>
        <taxon>Eutheria</taxon>
        <taxon>Laurasiatheria</taxon>
        <taxon>Chiroptera</taxon>
        <taxon>Yinpterochiroptera</taxon>
        <taxon>Pteropodoidea</taxon>
        <taxon>Pteropodidae</taxon>
        <taxon>Pteropodinae</taxon>
        <taxon>Pteropus</taxon>
    </lineage>
</organism>
<keyword evidence="5" id="KW-0245">EGF-like domain</keyword>
<evidence type="ECO:0000256" key="4">
    <source>
        <dbReference type="ARBA" id="ARBA00023180"/>
    </source>
</evidence>